<dbReference type="PANTHER" id="PTHR12131">
    <property type="entry name" value="ATP-DEPENDENT RNA AND DNA HELICASE"/>
    <property type="match status" value="1"/>
</dbReference>
<comment type="subcellular location">
    <subcellularLocation>
        <location evidence="1">Cytoplasm</location>
    </subcellularLocation>
</comment>
<accession>A0A9P3LWI5</accession>
<dbReference type="Pfam" id="PF00271">
    <property type="entry name" value="Helicase_C"/>
    <property type="match status" value="1"/>
</dbReference>
<evidence type="ECO:0000313" key="13">
    <source>
        <dbReference type="Proteomes" id="UP000827284"/>
    </source>
</evidence>
<dbReference type="InterPro" id="IPR027417">
    <property type="entry name" value="P-loop_NTPase"/>
</dbReference>
<evidence type="ECO:0000256" key="1">
    <source>
        <dbReference type="ARBA" id="ARBA00004496"/>
    </source>
</evidence>
<dbReference type="Pfam" id="PF21408">
    <property type="entry name" value="MTR4-like_stalk"/>
    <property type="match status" value="1"/>
</dbReference>
<evidence type="ECO:0000256" key="4">
    <source>
        <dbReference type="ARBA" id="ARBA00022741"/>
    </source>
</evidence>
<evidence type="ECO:0000256" key="3">
    <source>
        <dbReference type="ARBA" id="ARBA00022490"/>
    </source>
</evidence>
<dbReference type="InterPro" id="IPR012961">
    <property type="entry name" value="Ski2/MTR4_C"/>
</dbReference>
<keyword evidence="5" id="KW-0378">Hydrolase</keyword>
<dbReference type="FunFam" id="3.40.50.300:FF:000987">
    <property type="entry name" value="DEAD/DEAH box RNA helicase"/>
    <property type="match status" value="1"/>
</dbReference>
<dbReference type="GO" id="GO:0016787">
    <property type="term" value="F:hydrolase activity"/>
    <property type="evidence" value="ECO:0007669"/>
    <property type="project" value="UniProtKB-KW"/>
</dbReference>
<dbReference type="SMART" id="SM00487">
    <property type="entry name" value="DEXDc"/>
    <property type="match status" value="1"/>
</dbReference>
<reference evidence="12" key="2">
    <citation type="journal article" date="2022" name="Microbiol. Resour. Announc.">
        <title>Whole-Genome Sequence of Entomortierella parvispora E1425, a Mucoromycotan Fungus Associated with Burkholderiaceae-Related Endosymbiotic Bacteria.</title>
        <authorList>
            <person name="Herlambang A."/>
            <person name="Guo Y."/>
            <person name="Takashima Y."/>
            <person name="Narisawa K."/>
            <person name="Ohta H."/>
            <person name="Nishizawa T."/>
        </authorList>
    </citation>
    <scope>NUCLEOTIDE SEQUENCE</scope>
    <source>
        <strain evidence="12">E1425</strain>
    </source>
</reference>
<evidence type="ECO:0000259" key="11">
    <source>
        <dbReference type="PROSITE" id="PS51194"/>
    </source>
</evidence>
<dbReference type="Gene3D" id="3.40.50.300">
    <property type="entry name" value="P-loop containing nucleotide triphosphate hydrolases"/>
    <property type="match status" value="2"/>
</dbReference>
<dbReference type="Pfam" id="PF00270">
    <property type="entry name" value="DEAD"/>
    <property type="match status" value="1"/>
</dbReference>
<keyword evidence="8" id="KW-0694">RNA-binding</keyword>
<evidence type="ECO:0000256" key="8">
    <source>
        <dbReference type="ARBA" id="ARBA00022884"/>
    </source>
</evidence>
<dbReference type="InterPro" id="IPR050699">
    <property type="entry name" value="RNA-DNA_Helicase"/>
</dbReference>
<feature type="domain" description="Helicase C-terminal" evidence="11">
    <location>
        <begin position="645"/>
        <end position="802"/>
    </location>
</feature>
<dbReference type="PROSITE" id="PS51194">
    <property type="entry name" value="HELICASE_CTER"/>
    <property type="match status" value="1"/>
</dbReference>
<evidence type="ECO:0000256" key="7">
    <source>
        <dbReference type="ARBA" id="ARBA00022840"/>
    </source>
</evidence>
<dbReference type="FunFam" id="3.40.50.300:FF:000354">
    <property type="entry name" value="ATP-dependent RNA helicase SKI2"/>
    <property type="match status" value="1"/>
</dbReference>
<dbReference type="SMART" id="SM00490">
    <property type="entry name" value="HELICc"/>
    <property type="match status" value="1"/>
</dbReference>
<keyword evidence="6 12" id="KW-0347">Helicase</keyword>
<keyword evidence="13" id="KW-1185">Reference proteome</keyword>
<organism evidence="12 13">
    <name type="scientific">Entomortierella parvispora</name>
    <dbReference type="NCBI Taxonomy" id="205924"/>
    <lineage>
        <taxon>Eukaryota</taxon>
        <taxon>Fungi</taxon>
        <taxon>Fungi incertae sedis</taxon>
        <taxon>Mucoromycota</taxon>
        <taxon>Mortierellomycotina</taxon>
        <taxon>Mortierellomycetes</taxon>
        <taxon>Mortierellales</taxon>
        <taxon>Mortierellaceae</taxon>
        <taxon>Entomortierella</taxon>
    </lineage>
</organism>
<feature type="domain" description="Helicase ATP-binding" evidence="10">
    <location>
        <begin position="354"/>
        <end position="510"/>
    </location>
</feature>
<feature type="region of interest" description="Disordered" evidence="9">
    <location>
        <begin position="270"/>
        <end position="289"/>
    </location>
</feature>
<dbReference type="Gene3D" id="1.10.3380.30">
    <property type="match status" value="1"/>
</dbReference>
<evidence type="ECO:0000259" key="10">
    <source>
        <dbReference type="PROSITE" id="PS51192"/>
    </source>
</evidence>
<dbReference type="PROSITE" id="PS51192">
    <property type="entry name" value="HELICASE_ATP_BIND_1"/>
    <property type="match status" value="1"/>
</dbReference>
<protein>
    <submittedName>
        <fullName evidence="12">Antiviral helicase SKI2</fullName>
    </submittedName>
</protein>
<dbReference type="PANTHER" id="PTHR12131:SF1">
    <property type="entry name" value="ATP-DEPENDENT RNA HELICASE SUPV3L1, MITOCHONDRIAL-RELATED"/>
    <property type="match status" value="1"/>
</dbReference>
<keyword evidence="3" id="KW-0963">Cytoplasm</keyword>
<keyword evidence="4" id="KW-0547">Nucleotide-binding</keyword>
<dbReference type="Pfam" id="PF13234">
    <property type="entry name" value="MTR4_beta-barrel"/>
    <property type="match status" value="1"/>
</dbReference>
<dbReference type="InterPro" id="IPR001650">
    <property type="entry name" value="Helicase_C-like"/>
</dbReference>
<dbReference type="Gene3D" id="1.20.1500.20">
    <property type="match status" value="1"/>
</dbReference>
<name>A0A9P3LWI5_9FUNG</name>
<dbReference type="GO" id="GO:0055087">
    <property type="term" value="C:Ski complex"/>
    <property type="evidence" value="ECO:0007669"/>
    <property type="project" value="TreeGrafter"/>
</dbReference>
<dbReference type="GO" id="GO:0070478">
    <property type="term" value="P:nuclear-transcribed mRNA catabolic process, 3'-5' exonucleolytic nonsense-mediated decay"/>
    <property type="evidence" value="ECO:0007669"/>
    <property type="project" value="TreeGrafter"/>
</dbReference>
<feature type="compositionally biased region" description="Gly residues" evidence="9">
    <location>
        <begin position="567"/>
        <end position="592"/>
    </location>
</feature>
<dbReference type="InterPro" id="IPR025696">
    <property type="entry name" value="Beta-barrel_MTR4"/>
</dbReference>
<keyword evidence="7" id="KW-0067">ATP-binding</keyword>
<dbReference type="SMART" id="SM01142">
    <property type="entry name" value="DSHCT"/>
    <property type="match status" value="1"/>
</dbReference>
<reference evidence="12" key="1">
    <citation type="submission" date="2021-11" db="EMBL/GenBank/DDBJ databases">
        <authorList>
            <person name="Herlambang A."/>
            <person name="Guo Y."/>
            <person name="Takashima Y."/>
            <person name="Nishizawa T."/>
        </authorList>
    </citation>
    <scope>NUCLEOTIDE SEQUENCE</scope>
    <source>
        <strain evidence="12">E1425</strain>
    </source>
</reference>
<dbReference type="CDD" id="cd18795">
    <property type="entry name" value="SF2_C_Ski2"/>
    <property type="match status" value="1"/>
</dbReference>
<dbReference type="EMBL" id="BQFW01000007">
    <property type="protein sequence ID" value="GJJ73089.1"/>
    <property type="molecule type" value="Genomic_DNA"/>
</dbReference>
<dbReference type="SUPFAM" id="SSF52540">
    <property type="entry name" value="P-loop containing nucleoside triphosphate hydrolases"/>
    <property type="match status" value="1"/>
</dbReference>
<dbReference type="InterPro" id="IPR048392">
    <property type="entry name" value="MTR4-like_stalk"/>
</dbReference>
<dbReference type="InterPro" id="IPR014001">
    <property type="entry name" value="Helicase_ATP-bd"/>
</dbReference>
<feature type="region of interest" description="Disordered" evidence="9">
    <location>
        <begin position="556"/>
        <end position="593"/>
    </location>
</feature>
<evidence type="ECO:0000256" key="6">
    <source>
        <dbReference type="ARBA" id="ARBA00022806"/>
    </source>
</evidence>
<sequence>MPSQDTLDLLARLKSAAFPGTVPEEQPERMELPQSILGPQTYDNIKQDIEREHLFPSNTFSTAWLNKCQELFDRDQEWSTLFSMDPAPAESTISLDPHNVYGVRAGYHEKSQRTTHIVGTSSVVSTSIMTAKNSTSFSRAPGKRSDFVRGKAGYFPFTPGGLDAEEVKGASLLESEKNALGMDDVDIARTLVEDLSLGSEELLTVPPGFQRGMFSDQFQDTAEGDQVTPGATVNISDLLFAGQDNGEEDDFNSLLDPVNRPDAEETILDEITPSEETAPSTEAEEETPDEVDAILDSVVSAAAPKRTLAAPQTKGREWAHVVDVNAPFDDFHELVPEMAHQFPFELDTFQKRAVYHLEKGECVFVAAHTSAGKTVVAEYAISLAAKHMTKAIYTSPIKALSNQKFRDFKGTFEEVGILTGDVQINPEASCLIMTTEILRSMLYRGADLIRDVEFVIFDEVHYVNDLERGVVWEEVIIMLPAHVTLILLSATVPNTKEFADWVGRTKKKDIYVISTPKRPVPLEHHLFANRELYKIVDAKQTWQNLGYKGAVDAMSKKESDAKTAQRGGRGGFAGRGGGGGGRGAISGGGSGGWRNDKQDKNLFTHLVGYLNKKSCLPVVVFTFSKKKCEENASGLSGTDLMTSSQKSEVHVFFEKSLVRLHGTDRELPQIQRMRDLLSRGIAVHHSGLLPIIKEMVEILFARGLVKVLFATETFAMGVNMPARTVVFSGIRKHDGRSFRNLLPGEYTQMSGRAGRRGLDSTGLVIIACGGDSPPDMIELQEMLLGKATKLHSQFRLTYNMILNLLRVEALRVEEMIKRSFSENTAQKAMPEKEKLFAESAKSMESLKKLDCFICTKDIEEFYNLSSRMILLNRQLMEKIVRQTFGIKALSAGRVVVLNSSFHRNTLAVILKTVAEADMLAKQAKSFWCCILTEVNSKDDKPAVDKDIPMPVTRLRTTNHQQSNLVVEAVPFLDIITITDTTLRVDVEAILKKNVQAMTKARNDLIRYADEVEDHQQGLVVEFNWGKIKDLEFRENLAQKHALFARILECQCNKCPDLKPHYAMIHQERELKFKVEELQRTISDQNLELLPDYHQRVAILKELNYLDRESSTVQLKGRVACEINTADELILTELILDNMLSEFEPEEIVALLSCFVCQEKNASEPVLTPQLAKGKDMLLKIELKMAEVQQAYGLESATAPGTSVLRFGLTEVVYEWARGMTFKQITDLTDVQEGSIVRTIHRLDETCSEVRNAARMIGDAALYTKMELAGQAIKRDIVFAASLYY</sequence>
<comment type="caution">
    <text evidence="12">The sequence shown here is derived from an EMBL/GenBank/DDBJ whole genome shotgun (WGS) entry which is preliminary data.</text>
</comment>
<dbReference type="InterPro" id="IPR011545">
    <property type="entry name" value="DEAD/DEAH_box_helicase_dom"/>
</dbReference>
<dbReference type="InterPro" id="IPR016438">
    <property type="entry name" value="SKI2-like"/>
</dbReference>
<dbReference type="Pfam" id="PF08148">
    <property type="entry name" value="DSHCT"/>
    <property type="match status" value="1"/>
</dbReference>
<comment type="similarity">
    <text evidence="2">Belongs to the helicase family. SKI2 subfamily.</text>
</comment>
<dbReference type="PIRSF" id="PIRSF005198">
    <property type="entry name" value="Antiviral_helicase_SKI2"/>
    <property type="match status" value="1"/>
</dbReference>
<dbReference type="Proteomes" id="UP000827284">
    <property type="component" value="Unassembled WGS sequence"/>
</dbReference>
<evidence type="ECO:0000256" key="5">
    <source>
        <dbReference type="ARBA" id="ARBA00022801"/>
    </source>
</evidence>
<evidence type="ECO:0000256" key="9">
    <source>
        <dbReference type="SAM" id="MobiDB-lite"/>
    </source>
</evidence>
<evidence type="ECO:0000313" key="12">
    <source>
        <dbReference type="EMBL" id="GJJ73089.1"/>
    </source>
</evidence>
<dbReference type="GO" id="GO:0003723">
    <property type="term" value="F:RNA binding"/>
    <property type="evidence" value="ECO:0007669"/>
    <property type="project" value="UniProtKB-KW"/>
</dbReference>
<dbReference type="GO" id="GO:0005524">
    <property type="term" value="F:ATP binding"/>
    <property type="evidence" value="ECO:0007669"/>
    <property type="project" value="UniProtKB-KW"/>
</dbReference>
<dbReference type="InterPro" id="IPR040801">
    <property type="entry name" value="Ski2_N"/>
</dbReference>
<evidence type="ECO:0000256" key="2">
    <source>
        <dbReference type="ARBA" id="ARBA00010140"/>
    </source>
</evidence>
<gene>
    <name evidence="12" type="ORF">EMPS_05447</name>
</gene>
<dbReference type="Pfam" id="PF17911">
    <property type="entry name" value="Ski2_N"/>
    <property type="match status" value="1"/>
</dbReference>
<dbReference type="GO" id="GO:0003724">
    <property type="term" value="F:RNA helicase activity"/>
    <property type="evidence" value="ECO:0007669"/>
    <property type="project" value="InterPro"/>
</dbReference>
<proteinExistence type="inferred from homology"/>
<dbReference type="OrthoDB" id="64767at2759"/>
<dbReference type="FunFam" id="1.10.3380.30:FF:000001">
    <property type="entry name" value="Ski2 ATP-dependent RNA helicase"/>
    <property type="match status" value="1"/>
</dbReference>